<sequence>MELPIDATAKCEVRVVIWFLNAKGIKLIEIHRRLTEVHGELCMNVKNVRKWCKEFEAGHRRITLDDLRILVPQVSRSTIHKLLSEKLQRRKVCATWVPRMLTEDHKQQPTL</sequence>
<dbReference type="PANTHER" id="PTHR46060:SF1">
    <property type="entry name" value="MARINER MOS1 TRANSPOSASE-LIKE PROTEIN"/>
    <property type="match status" value="1"/>
</dbReference>
<dbReference type="EMBL" id="KQ418137">
    <property type="protein sequence ID" value="KOF88689.1"/>
    <property type="molecule type" value="Genomic_DNA"/>
</dbReference>
<proteinExistence type="predicted"/>
<reference evidence="1" key="1">
    <citation type="submission" date="2015-07" db="EMBL/GenBank/DDBJ databases">
        <title>MeaNS - Measles Nucleotide Surveillance Program.</title>
        <authorList>
            <person name="Tran T."/>
            <person name="Druce J."/>
        </authorList>
    </citation>
    <scope>NUCLEOTIDE SEQUENCE</scope>
    <source>
        <strain evidence="1">UCB-OBI-ISO-001</strain>
        <tissue evidence="1">Gonad</tissue>
    </source>
</reference>
<dbReference type="PANTHER" id="PTHR46060">
    <property type="entry name" value="MARINER MOS1 TRANSPOSASE-LIKE PROTEIN"/>
    <property type="match status" value="1"/>
</dbReference>
<organism evidence="1">
    <name type="scientific">Octopus bimaculoides</name>
    <name type="common">California two-spotted octopus</name>
    <dbReference type="NCBI Taxonomy" id="37653"/>
    <lineage>
        <taxon>Eukaryota</taxon>
        <taxon>Metazoa</taxon>
        <taxon>Spiralia</taxon>
        <taxon>Lophotrochozoa</taxon>
        <taxon>Mollusca</taxon>
        <taxon>Cephalopoda</taxon>
        <taxon>Coleoidea</taxon>
        <taxon>Octopodiformes</taxon>
        <taxon>Octopoda</taxon>
        <taxon>Incirrata</taxon>
        <taxon>Octopodidae</taxon>
        <taxon>Octopus</taxon>
    </lineage>
</organism>
<accession>A0A0L8HHV8</accession>
<protein>
    <submittedName>
        <fullName evidence="1">Uncharacterized protein</fullName>
    </submittedName>
</protein>
<name>A0A0L8HHV8_OCTBM</name>
<dbReference type="InterPro" id="IPR052709">
    <property type="entry name" value="Transposase-MT_Hybrid"/>
</dbReference>
<gene>
    <name evidence="1" type="ORF">OCBIM_22014447mg</name>
</gene>
<dbReference type="OrthoDB" id="6154603at2759"/>
<evidence type="ECO:0000313" key="1">
    <source>
        <dbReference type="EMBL" id="KOF88689.1"/>
    </source>
</evidence>
<dbReference type="Gene3D" id="1.10.10.1450">
    <property type="match status" value="1"/>
</dbReference>
<dbReference type="AlphaFoldDB" id="A0A0L8HHV8"/>